<dbReference type="EMBL" id="LAZR01031801">
    <property type="protein sequence ID" value="KKL52695.1"/>
    <property type="molecule type" value="Genomic_DNA"/>
</dbReference>
<dbReference type="AlphaFoldDB" id="A0A0F9F616"/>
<accession>A0A0F9F616</accession>
<organism evidence="1">
    <name type="scientific">marine sediment metagenome</name>
    <dbReference type="NCBI Taxonomy" id="412755"/>
    <lineage>
        <taxon>unclassified sequences</taxon>
        <taxon>metagenomes</taxon>
        <taxon>ecological metagenomes</taxon>
    </lineage>
</organism>
<gene>
    <name evidence="1" type="ORF">LCGC14_2282890</name>
</gene>
<name>A0A0F9F616_9ZZZZ</name>
<comment type="caution">
    <text evidence="1">The sequence shown here is derived from an EMBL/GenBank/DDBJ whole genome shotgun (WGS) entry which is preliminary data.</text>
</comment>
<proteinExistence type="predicted"/>
<reference evidence="1" key="1">
    <citation type="journal article" date="2015" name="Nature">
        <title>Complex archaea that bridge the gap between prokaryotes and eukaryotes.</title>
        <authorList>
            <person name="Spang A."/>
            <person name="Saw J.H."/>
            <person name="Jorgensen S.L."/>
            <person name="Zaremba-Niedzwiedzka K."/>
            <person name="Martijn J."/>
            <person name="Lind A.E."/>
            <person name="van Eijk R."/>
            <person name="Schleper C."/>
            <person name="Guy L."/>
            <person name="Ettema T.J."/>
        </authorList>
    </citation>
    <scope>NUCLEOTIDE SEQUENCE</scope>
</reference>
<protein>
    <submittedName>
        <fullName evidence="1">Uncharacterized protein</fullName>
    </submittedName>
</protein>
<evidence type="ECO:0000313" key="1">
    <source>
        <dbReference type="EMBL" id="KKL52695.1"/>
    </source>
</evidence>
<sequence>MKVSERIKELRDVLANCTINTDGRCAIEYKISQLEAVIVQLEVEIVEALQIARQEGREASFDSGYTIGYRKGAYDEKYNAKTKV</sequence>